<sequence length="93" mass="10601">MVFVEGIFLIWFKTRHVKKLALPFYGIYKRRDDVGGMHFNCKTARAHVLASLADATLVLQCGKFGILEESPANAWRRSKKLDTAVEWISSECI</sequence>
<name>A0AAV2NPD9_9HYME</name>
<keyword evidence="2" id="KW-1185">Reference proteome</keyword>
<dbReference type="EMBL" id="OZ034826">
    <property type="protein sequence ID" value="CAL1681765.1"/>
    <property type="molecule type" value="Genomic_DNA"/>
</dbReference>
<evidence type="ECO:0000313" key="1">
    <source>
        <dbReference type="EMBL" id="CAL1681765.1"/>
    </source>
</evidence>
<protein>
    <submittedName>
        <fullName evidence="1">Uncharacterized protein</fullName>
    </submittedName>
</protein>
<dbReference type="Proteomes" id="UP001497644">
    <property type="component" value="Chromosome 3"/>
</dbReference>
<accession>A0AAV2NPD9</accession>
<evidence type="ECO:0000313" key="2">
    <source>
        <dbReference type="Proteomes" id="UP001497644"/>
    </source>
</evidence>
<dbReference type="AlphaFoldDB" id="A0AAV2NPD9"/>
<gene>
    <name evidence="1" type="ORF">LPLAT_LOCUS7711</name>
</gene>
<proteinExistence type="predicted"/>
<organism evidence="1 2">
    <name type="scientific">Lasius platythorax</name>
    <dbReference type="NCBI Taxonomy" id="488582"/>
    <lineage>
        <taxon>Eukaryota</taxon>
        <taxon>Metazoa</taxon>
        <taxon>Ecdysozoa</taxon>
        <taxon>Arthropoda</taxon>
        <taxon>Hexapoda</taxon>
        <taxon>Insecta</taxon>
        <taxon>Pterygota</taxon>
        <taxon>Neoptera</taxon>
        <taxon>Endopterygota</taxon>
        <taxon>Hymenoptera</taxon>
        <taxon>Apocrita</taxon>
        <taxon>Aculeata</taxon>
        <taxon>Formicoidea</taxon>
        <taxon>Formicidae</taxon>
        <taxon>Formicinae</taxon>
        <taxon>Lasius</taxon>
        <taxon>Lasius</taxon>
    </lineage>
</organism>
<reference evidence="1" key="1">
    <citation type="submission" date="2024-04" db="EMBL/GenBank/DDBJ databases">
        <authorList>
            <consortium name="Molecular Ecology Group"/>
        </authorList>
    </citation>
    <scope>NUCLEOTIDE SEQUENCE</scope>
</reference>